<name>A0A1M4YSV5_MARH1</name>
<feature type="domain" description="CoA carboxyltransferase N-terminal" evidence="2">
    <location>
        <begin position="4"/>
        <end position="261"/>
    </location>
</feature>
<feature type="domain" description="CoA carboxyltransferase C-terminal" evidence="3">
    <location>
        <begin position="253"/>
        <end position="504"/>
    </location>
</feature>
<dbReference type="GO" id="GO:0015977">
    <property type="term" value="P:carbon fixation"/>
    <property type="evidence" value="ECO:0007669"/>
    <property type="project" value="UniProtKB-ARBA"/>
</dbReference>
<sequence length="517" mass="56999">MDEKFQEIYEEFLKRKEKLVEGGGAEKIEKQHKLGKLSARERIELLLDEGSFVETDLFVKHRSTNFGLDKKVFPYDGVITGIGTINGKKVAVYSQDFTVQGGSLGEMHAKKIMKIQDMAMKYGIPLIGINDSGGARIQEGVDSLYGYGGIFYRNTIASGVIPQITIIAGPCAGGAVYSPAITDFIIMVDQTSQMFITGPQVIKAVTGEDVDKNQLGGAMAHNSKSGVAHFVANSDEDAMNIAKKILSYIPSNNLETPEDIDFDNNFDLSDEIYNIVSPNPKKSYDIREILNLVLDKDSFFEVHKYYAQNIVVGFGRLGGKSVGIIANQPKYLAGALDINSSDKAARFIRFCDAFNIPIITFVDTPGFLPGVNQEHGGIIRHGAKLLYSYSEATVPKLTIILRKAYGGAYIAMSSQHIGSDFVFAWPTAEIAVMGSEGAANIIFRKEIKNSENQEKTRMEKIEEYKKEFANPYVAAGRGYIEDVIDPKDTRKILIQSLFIAESKAEPRPTKKHGNIPL</sequence>
<evidence type="ECO:0000259" key="2">
    <source>
        <dbReference type="PROSITE" id="PS50980"/>
    </source>
</evidence>
<dbReference type="SUPFAM" id="SSF52096">
    <property type="entry name" value="ClpP/crotonase"/>
    <property type="match status" value="2"/>
</dbReference>
<evidence type="ECO:0000259" key="3">
    <source>
        <dbReference type="PROSITE" id="PS50989"/>
    </source>
</evidence>
<dbReference type="Pfam" id="PF01039">
    <property type="entry name" value="Carboxyl_trans"/>
    <property type="match status" value="1"/>
</dbReference>
<dbReference type="OrthoDB" id="9803706at2"/>
<gene>
    <name evidence="4" type="ORF">SAMN02745164_01754</name>
</gene>
<dbReference type="GO" id="GO:0016740">
    <property type="term" value="F:transferase activity"/>
    <property type="evidence" value="ECO:0007669"/>
    <property type="project" value="UniProtKB-KW"/>
</dbReference>
<dbReference type="InterPro" id="IPR051047">
    <property type="entry name" value="AccD/PCCB"/>
</dbReference>
<comment type="caution">
    <text evidence="4">The sequence shown here is derived from an EMBL/GenBank/DDBJ whole genome shotgun (WGS) entry which is preliminary data.</text>
</comment>
<dbReference type="InterPro" id="IPR034733">
    <property type="entry name" value="AcCoA_carboxyl_beta"/>
</dbReference>
<evidence type="ECO:0000313" key="5">
    <source>
        <dbReference type="Proteomes" id="UP000184334"/>
    </source>
</evidence>
<dbReference type="RefSeq" id="WP_072865486.1">
    <property type="nucleotide sequence ID" value="NZ_FQUI01000033.1"/>
</dbReference>
<dbReference type="Gene3D" id="3.90.226.10">
    <property type="entry name" value="2-enoyl-CoA Hydratase, Chain A, domain 1"/>
    <property type="match status" value="2"/>
</dbReference>
<reference evidence="4" key="1">
    <citation type="submission" date="2016-11" db="EMBL/GenBank/DDBJ databases">
        <authorList>
            <person name="Varghese N."/>
            <person name="Submissions S."/>
        </authorList>
    </citation>
    <scope>NUCLEOTIDE SEQUENCE [LARGE SCALE GENOMIC DNA]</scope>
    <source>
        <strain evidence="4">DSM 16785</strain>
    </source>
</reference>
<organism evidence="4 5">
    <name type="scientific">Marinitoga hydrogenitolerans (strain DSM 16785 / JCM 12826 / AT1271)</name>
    <dbReference type="NCBI Taxonomy" id="1122195"/>
    <lineage>
        <taxon>Bacteria</taxon>
        <taxon>Thermotogati</taxon>
        <taxon>Thermotogota</taxon>
        <taxon>Thermotogae</taxon>
        <taxon>Petrotogales</taxon>
        <taxon>Petrotogaceae</taxon>
        <taxon>Marinitoga</taxon>
    </lineage>
</organism>
<dbReference type="InterPro" id="IPR029045">
    <property type="entry name" value="ClpP/crotonase-like_dom_sf"/>
</dbReference>
<accession>A0A1M4YSV5</accession>
<dbReference type="PANTHER" id="PTHR43842">
    <property type="entry name" value="PROPIONYL-COA CARBOXYLASE BETA CHAIN"/>
    <property type="match status" value="1"/>
</dbReference>
<keyword evidence="5" id="KW-1185">Reference proteome</keyword>
<proteinExistence type="inferred from homology"/>
<dbReference type="EMBL" id="FQUI01000033">
    <property type="protein sequence ID" value="SHF08677.1"/>
    <property type="molecule type" value="Genomic_DNA"/>
</dbReference>
<dbReference type="FunFam" id="3.90.226.10:FF:000016">
    <property type="entry name" value="Propionyl-CoA carboxylase, beta subunit"/>
    <property type="match status" value="1"/>
</dbReference>
<dbReference type="STRING" id="1122195.SAMN02745164_01754"/>
<dbReference type="InterPro" id="IPR011763">
    <property type="entry name" value="COA_CT_C"/>
</dbReference>
<dbReference type="AlphaFoldDB" id="A0A1M4YSV5"/>
<comment type="similarity">
    <text evidence="1">Belongs to the AccD/PCCB family.</text>
</comment>
<protein>
    <submittedName>
        <fullName evidence="4">Acetyl-CoA carboxylase, carboxyltransferase component</fullName>
    </submittedName>
</protein>
<evidence type="ECO:0000313" key="4">
    <source>
        <dbReference type="EMBL" id="SHF08677.1"/>
    </source>
</evidence>
<dbReference type="GO" id="GO:0009317">
    <property type="term" value="C:acetyl-CoA carboxylase complex"/>
    <property type="evidence" value="ECO:0007669"/>
    <property type="project" value="UniProtKB-ARBA"/>
</dbReference>
<dbReference type="GO" id="GO:0004658">
    <property type="term" value="F:propionyl-CoA carboxylase activity"/>
    <property type="evidence" value="ECO:0007669"/>
    <property type="project" value="UniProtKB-ARBA"/>
</dbReference>
<dbReference type="GO" id="GO:0003989">
    <property type="term" value="F:acetyl-CoA carboxylase activity"/>
    <property type="evidence" value="ECO:0007669"/>
    <property type="project" value="UniProtKB-ARBA"/>
</dbReference>
<dbReference type="FunFam" id="3.90.226.10:FF:000017">
    <property type="entry name" value="Propionyl-CoA carboxylase subunit beta 5"/>
    <property type="match status" value="1"/>
</dbReference>
<dbReference type="InterPro" id="IPR011762">
    <property type="entry name" value="COA_CT_N"/>
</dbReference>
<dbReference type="PROSITE" id="PS50989">
    <property type="entry name" value="COA_CT_CTER"/>
    <property type="match status" value="1"/>
</dbReference>
<dbReference type="PANTHER" id="PTHR43842:SF2">
    <property type="entry name" value="PROPIONYL-COA CARBOXYLASE BETA CHAIN, MITOCHONDRIAL"/>
    <property type="match status" value="1"/>
</dbReference>
<dbReference type="Proteomes" id="UP000184334">
    <property type="component" value="Unassembled WGS sequence"/>
</dbReference>
<dbReference type="PROSITE" id="PS50980">
    <property type="entry name" value="COA_CT_NTER"/>
    <property type="match status" value="1"/>
</dbReference>
<evidence type="ECO:0000256" key="1">
    <source>
        <dbReference type="ARBA" id="ARBA00006102"/>
    </source>
</evidence>